<keyword evidence="1" id="KW-0175">Coiled coil</keyword>
<feature type="coiled-coil region" evidence="1">
    <location>
        <begin position="34"/>
        <end position="78"/>
    </location>
</feature>
<proteinExistence type="predicted"/>
<sequence>MTNEWTPQCHADARAWCTGGGSKSRAFAAALDQIERLQGELKEVEEWAAALDEHCACEQNQANSLARIQERLRLLRKERALWIR</sequence>
<comment type="caution">
    <text evidence="2">The sequence shown here is derived from an EMBL/GenBank/DDBJ whole genome shotgun (WGS) entry which is preliminary data.</text>
</comment>
<protein>
    <submittedName>
        <fullName evidence="2">Uncharacterized protein</fullName>
    </submittedName>
</protein>
<evidence type="ECO:0000313" key="2">
    <source>
        <dbReference type="EMBL" id="KKL17549.1"/>
    </source>
</evidence>
<name>A0A0F9B6J2_9ZZZZ</name>
<evidence type="ECO:0000256" key="1">
    <source>
        <dbReference type="SAM" id="Coils"/>
    </source>
</evidence>
<gene>
    <name evidence="2" type="ORF">LCGC14_2484480</name>
</gene>
<dbReference type="EMBL" id="LAZR01039216">
    <property type="protein sequence ID" value="KKL17549.1"/>
    <property type="molecule type" value="Genomic_DNA"/>
</dbReference>
<accession>A0A0F9B6J2</accession>
<dbReference type="AlphaFoldDB" id="A0A0F9B6J2"/>
<reference evidence="2" key="1">
    <citation type="journal article" date="2015" name="Nature">
        <title>Complex archaea that bridge the gap between prokaryotes and eukaryotes.</title>
        <authorList>
            <person name="Spang A."/>
            <person name="Saw J.H."/>
            <person name="Jorgensen S.L."/>
            <person name="Zaremba-Niedzwiedzka K."/>
            <person name="Martijn J."/>
            <person name="Lind A.E."/>
            <person name="van Eijk R."/>
            <person name="Schleper C."/>
            <person name="Guy L."/>
            <person name="Ettema T.J."/>
        </authorList>
    </citation>
    <scope>NUCLEOTIDE SEQUENCE</scope>
</reference>
<organism evidence="2">
    <name type="scientific">marine sediment metagenome</name>
    <dbReference type="NCBI Taxonomy" id="412755"/>
    <lineage>
        <taxon>unclassified sequences</taxon>
        <taxon>metagenomes</taxon>
        <taxon>ecological metagenomes</taxon>
    </lineage>
</organism>